<reference evidence="9" key="1">
    <citation type="submission" date="2016-10" db="EMBL/GenBank/DDBJ databases">
        <authorList>
            <person name="Varghese N."/>
            <person name="Submissions S."/>
        </authorList>
    </citation>
    <scope>NUCLEOTIDE SEQUENCE [LARGE SCALE GENOMIC DNA]</scope>
    <source>
        <strain evidence="9">DSM 16995</strain>
    </source>
</reference>
<dbReference type="InterPro" id="IPR058240">
    <property type="entry name" value="rSAM_sf"/>
</dbReference>
<dbReference type="SFLD" id="SFLDG01086">
    <property type="entry name" value="elongater_protein-like"/>
    <property type="match status" value="1"/>
</dbReference>
<dbReference type="SFLD" id="SFLDS00029">
    <property type="entry name" value="Radical_SAM"/>
    <property type="match status" value="1"/>
</dbReference>
<dbReference type="SUPFAM" id="SSF102114">
    <property type="entry name" value="Radical SAM enzymes"/>
    <property type="match status" value="1"/>
</dbReference>
<keyword evidence="4" id="KW-0479">Metal-binding</keyword>
<dbReference type="PROSITE" id="PS51918">
    <property type="entry name" value="RADICAL_SAM"/>
    <property type="match status" value="1"/>
</dbReference>
<dbReference type="GO" id="GO:0003824">
    <property type="term" value="F:catalytic activity"/>
    <property type="evidence" value="ECO:0007669"/>
    <property type="project" value="InterPro"/>
</dbReference>
<accession>A0A1G9CCC1</accession>
<dbReference type="GO" id="GO:0005737">
    <property type="term" value="C:cytoplasm"/>
    <property type="evidence" value="ECO:0007669"/>
    <property type="project" value="TreeGrafter"/>
</dbReference>
<dbReference type="Gene3D" id="3.80.30.20">
    <property type="entry name" value="tm_1862 like domain"/>
    <property type="match status" value="1"/>
</dbReference>
<dbReference type="STRING" id="246191.SAMN05660337_0626"/>
<evidence type="ECO:0000256" key="5">
    <source>
        <dbReference type="ARBA" id="ARBA00023004"/>
    </source>
</evidence>
<organism evidence="8 9">
    <name type="scientific">Maridesulfovibrio ferrireducens</name>
    <dbReference type="NCBI Taxonomy" id="246191"/>
    <lineage>
        <taxon>Bacteria</taxon>
        <taxon>Pseudomonadati</taxon>
        <taxon>Thermodesulfobacteriota</taxon>
        <taxon>Desulfovibrionia</taxon>
        <taxon>Desulfovibrionales</taxon>
        <taxon>Desulfovibrionaceae</taxon>
        <taxon>Maridesulfovibrio</taxon>
    </lineage>
</organism>
<evidence type="ECO:0000256" key="1">
    <source>
        <dbReference type="ARBA" id="ARBA00001966"/>
    </source>
</evidence>
<dbReference type="InterPro" id="IPR032432">
    <property type="entry name" value="Radical_SAM_C"/>
</dbReference>
<sequence length="343" mass="38796">MSCLLFKHPEPSRPKTRIWPVFMPFMGCPSRCVYCSQERQTGTGAKGLNKIYQAITEDIPAFFSNSNRKPLELAFFGGTFTALPMEWQLRFLSAVKKHKENGFITKIRCSTRPDFIEFDNLTKLAESGMDMIELGIQSFSAHTLKRSGRNYSPETARKACETVKKAGLSLGIQLLPGLPGSAKSEFQNDIDRTISIEPDAVRIYPCLTVKGTALEKLYNADRYKPWSLTRTEEELSFALLRLWNKKIHVIRLGVASEDGFQDNIVAGPVHPALGQLVRSKALYLFIRSRLPLLNSEVKQVVVPSKYSGEFWGHKGTLKPLYSRLNITPGNVRFSKGRQFELHY</sequence>
<dbReference type="RefSeq" id="WP_092158109.1">
    <property type="nucleotide sequence ID" value="NZ_FNGA01000001.1"/>
</dbReference>
<dbReference type="OrthoDB" id="9815044at2"/>
<comment type="cofactor">
    <cofactor evidence="1">
        <name>[4Fe-4S] cluster</name>
        <dbReference type="ChEBI" id="CHEBI:49883"/>
    </cofactor>
</comment>
<dbReference type="SFLD" id="SFLDG01082">
    <property type="entry name" value="B12-binding_domain_containing"/>
    <property type="match status" value="1"/>
</dbReference>
<dbReference type="Proteomes" id="UP000199053">
    <property type="component" value="Unassembled WGS sequence"/>
</dbReference>
<evidence type="ECO:0000313" key="8">
    <source>
        <dbReference type="EMBL" id="SDK49290.1"/>
    </source>
</evidence>
<evidence type="ECO:0000256" key="4">
    <source>
        <dbReference type="ARBA" id="ARBA00022723"/>
    </source>
</evidence>
<dbReference type="AlphaFoldDB" id="A0A1G9CCC1"/>
<keyword evidence="9" id="KW-1185">Reference proteome</keyword>
<dbReference type="InterPro" id="IPR039661">
    <property type="entry name" value="ELP3"/>
</dbReference>
<dbReference type="GO" id="GO:0046872">
    <property type="term" value="F:metal ion binding"/>
    <property type="evidence" value="ECO:0007669"/>
    <property type="project" value="UniProtKB-KW"/>
</dbReference>
<dbReference type="Pfam" id="PF16199">
    <property type="entry name" value="Radical_SAM_C"/>
    <property type="match status" value="1"/>
</dbReference>
<dbReference type="SMART" id="SM00729">
    <property type="entry name" value="Elp3"/>
    <property type="match status" value="1"/>
</dbReference>
<evidence type="ECO:0000256" key="2">
    <source>
        <dbReference type="ARBA" id="ARBA00022485"/>
    </source>
</evidence>
<dbReference type="GO" id="GO:0051539">
    <property type="term" value="F:4 iron, 4 sulfur cluster binding"/>
    <property type="evidence" value="ECO:0007669"/>
    <property type="project" value="UniProtKB-KW"/>
</dbReference>
<evidence type="ECO:0000256" key="3">
    <source>
        <dbReference type="ARBA" id="ARBA00022691"/>
    </source>
</evidence>
<keyword evidence="2" id="KW-0004">4Fe-4S</keyword>
<dbReference type="CDD" id="cd01335">
    <property type="entry name" value="Radical_SAM"/>
    <property type="match status" value="1"/>
</dbReference>
<dbReference type="PANTHER" id="PTHR11135:SF0">
    <property type="entry name" value="ELONGATOR COMPLEX PROTEIN 3"/>
    <property type="match status" value="1"/>
</dbReference>
<keyword evidence="5" id="KW-0408">Iron</keyword>
<evidence type="ECO:0000256" key="6">
    <source>
        <dbReference type="ARBA" id="ARBA00023014"/>
    </source>
</evidence>
<proteinExistence type="predicted"/>
<dbReference type="InterPro" id="IPR023404">
    <property type="entry name" value="rSAM_horseshoe"/>
</dbReference>
<feature type="domain" description="Radical SAM core" evidence="7">
    <location>
        <begin position="12"/>
        <end position="251"/>
    </location>
</feature>
<dbReference type="PANTHER" id="PTHR11135">
    <property type="entry name" value="HISTONE ACETYLTRANSFERASE-RELATED"/>
    <property type="match status" value="1"/>
</dbReference>
<dbReference type="InterPro" id="IPR007197">
    <property type="entry name" value="rSAM"/>
</dbReference>
<protein>
    <submittedName>
        <fullName evidence="8">Radical SAM superfamily protein</fullName>
    </submittedName>
</protein>
<dbReference type="GO" id="GO:0002926">
    <property type="term" value="P:tRNA wobble base 5-methoxycarbonylmethyl-2-thiouridinylation"/>
    <property type="evidence" value="ECO:0007669"/>
    <property type="project" value="TreeGrafter"/>
</dbReference>
<dbReference type="InterPro" id="IPR006638">
    <property type="entry name" value="Elp3/MiaA/NifB-like_rSAM"/>
</dbReference>
<evidence type="ECO:0000313" key="9">
    <source>
        <dbReference type="Proteomes" id="UP000199053"/>
    </source>
</evidence>
<gene>
    <name evidence="8" type="ORF">SAMN05660337_0626</name>
</gene>
<keyword evidence="6" id="KW-0411">Iron-sulfur</keyword>
<evidence type="ECO:0000259" key="7">
    <source>
        <dbReference type="PROSITE" id="PS51918"/>
    </source>
</evidence>
<dbReference type="Pfam" id="PF04055">
    <property type="entry name" value="Radical_SAM"/>
    <property type="match status" value="1"/>
</dbReference>
<keyword evidence="3" id="KW-0949">S-adenosyl-L-methionine</keyword>
<name>A0A1G9CCC1_9BACT</name>
<dbReference type="EMBL" id="FNGA01000001">
    <property type="protein sequence ID" value="SDK49290.1"/>
    <property type="molecule type" value="Genomic_DNA"/>
</dbReference>